<accession>A0A368DL79</accession>
<gene>
    <name evidence="1" type="ORF">DBW71_05135</name>
</gene>
<protein>
    <submittedName>
        <fullName evidence="1">DUF3576 domain-containing protein</fullName>
    </submittedName>
</protein>
<dbReference type="PROSITE" id="PS51257">
    <property type="entry name" value="PROKAR_LIPOPROTEIN"/>
    <property type="match status" value="1"/>
</dbReference>
<dbReference type="Proteomes" id="UP000253570">
    <property type="component" value="Unassembled WGS sequence"/>
</dbReference>
<organism evidence="1 2">
    <name type="scientific">PS1 clade bacterium</name>
    <dbReference type="NCBI Taxonomy" id="2175152"/>
    <lineage>
        <taxon>Bacteria</taxon>
        <taxon>Pseudomonadati</taxon>
        <taxon>Pseudomonadota</taxon>
        <taxon>Alphaproteobacteria</taxon>
        <taxon>PS1 clade</taxon>
    </lineage>
</organism>
<sequence length="186" mass="21057">MLQHKKYFLSGFFRKSPKDLLSLFLSIILLTGCSTGMNMPGFMDAETGNDRYKERMQKRDGGPTGKVQDSLNIFGSDVEDKGALIGVNSLLWRASLDTISFMPLAEADPFGGLIMTEWYISPNNPKQRTKITIYILDTRLRADALRVSLFVQNMINGEWVNLDIGNDSRLKLEDTILTKARQMKQK</sequence>
<reference evidence="1 2" key="1">
    <citation type="journal article" date="2018" name="Microbiome">
        <title>Fine metagenomic profile of the Mediterranean stratified and mixed water columns revealed by assembly and recruitment.</title>
        <authorList>
            <person name="Haro-Moreno J.M."/>
            <person name="Lopez-Perez M."/>
            <person name="De La Torre J.R."/>
            <person name="Picazo A."/>
            <person name="Camacho A."/>
            <person name="Rodriguez-Valera F."/>
        </authorList>
    </citation>
    <scope>NUCLEOTIDE SEQUENCE [LARGE SCALE GENOMIC DNA]</scope>
    <source>
        <strain evidence="1">MED-G57</strain>
    </source>
</reference>
<evidence type="ECO:0000313" key="1">
    <source>
        <dbReference type="EMBL" id="RCL72600.1"/>
    </source>
</evidence>
<evidence type="ECO:0000313" key="2">
    <source>
        <dbReference type="Proteomes" id="UP000253570"/>
    </source>
</evidence>
<dbReference type="Pfam" id="PF12100">
    <property type="entry name" value="DUF3576"/>
    <property type="match status" value="1"/>
</dbReference>
<dbReference type="InterPro" id="IPR021959">
    <property type="entry name" value="DUF3576"/>
</dbReference>
<dbReference type="AlphaFoldDB" id="A0A368DL79"/>
<comment type="caution">
    <text evidence="1">The sequence shown here is derived from an EMBL/GenBank/DDBJ whole genome shotgun (WGS) entry which is preliminary data.</text>
</comment>
<proteinExistence type="predicted"/>
<dbReference type="EMBL" id="QOQD01000012">
    <property type="protein sequence ID" value="RCL72600.1"/>
    <property type="molecule type" value="Genomic_DNA"/>
</dbReference>
<name>A0A368DL79_9PROT</name>